<proteinExistence type="inferred from homology"/>
<dbReference type="EMBL" id="FOKV01000007">
    <property type="protein sequence ID" value="SFC69631.1"/>
    <property type="molecule type" value="Genomic_DNA"/>
</dbReference>
<keyword evidence="5" id="KW-0998">Cell outer membrane</keyword>
<dbReference type="InterPro" id="IPR012944">
    <property type="entry name" value="SusD_RagB_dom"/>
</dbReference>
<dbReference type="Proteomes" id="UP000199438">
    <property type="component" value="Unassembled WGS sequence"/>
</dbReference>
<dbReference type="Pfam" id="PF07980">
    <property type="entry name" value="SusD_RagB"/>
    <property type="match status" value="1"/>
</dbReference>
<dbReference type="InterPro" id="IPR011990">
    <property type="entry name" value="TPR-like_helical_dom_sf"/>
</dbReference>
<comment type="subcellular location">
    <subcellularLocation>
        <location evidence="1">Cell outer membrane</location>
    </subcellularLocation>
</comment>
<dbReference type="PROSITE" id="PS51257">
    <property type="entry name" value="PROKAR_LIPOPROTEIN"/>
    <property type="match status" value="1"/>
</dbReference>
<keyword evidence="3" id="KW-0732">Signal</keyword>
<keyword evidence="4" id="KW-0472">Membrane</keyword>
<dbReference type="STRING" id="1334022.SAMN04487907_107113"/>
<evidence type="ECO:0000256" key="2">
    <source>
        <dbReference type="ARBA" id="ARBA00006275"/>
    </source>
</evidence>
<gene>
    <name evidence="8" type="ORF">SAMN04487907_107113</name>
</gene>
<dbReference type="Pfam" id="PF14322">
    <property type="entry name" value="SusD-like_3"/>
    <property type="match status" value="1"/>
</dbReference>
<evidence type="ECO:0000256" key="4">
    <source>
        <dbReference type="ARBA" id="ARBA00023136"/>
    </source>
</evidence>
<evidence type="ECO:0000259" key="6">
    <source>
        <dbReference type="Pfam" id="PF07980"/>
    </source>
</evidence>
<evidence type="ECO:0000313" key="9">
    <source>
        <dbReference type="Proteomes" id="UP000199438"/>
    </source>
</evidence>
<protein>
    <submittedName>
        <fullName evidence="8">Starch-binding associating with outer membrane</fullName>
    </submittedName>
</protein>
<comment type="similarity">
    <text evidence="2">Belongs to the SusD family.</text>
</comment>
<evidence type="ECO:0000259" key="7">
    <source>
        <dbReference type="Pfam" id="PF14322"/>
    </source>
</evidence>
<sequence>MKKYIKILGIASLGLVASCTDDFIENDPYTERTEDNFYQTPEDAFEGLVAAYDILQREGYGGFLLTSEIASDNCFGGFGTADNQVSLEWDRFQFGSDLEMNRPVWEICYTGIYRANILLENLEGINWEGNEDLRTQYEAEAKFLRAHYHFELARMFGDIVPLDHTLSPEEFESPRAPAEETYALIAEDFRFAAENLGDENYSLNNSADYGRVTKWAAEAYLAKAFLFYTDYYEASDLAGVVSRQEATAYINDVVNNSGHELIDDFSRLWLAASMENYVGEGNAEMVWAIRYNSSGNGNWDLNEGNRFQVNIATRGSNLGPYAYGWGGAPVNPELYNAYAVGDTRRDATIINYDEEGLEFDNDSRGQRQHTGLSWKKYAPITNEAGEAVVAANGGDIQIDGFEDYAVIRFSEVLLMAAELNMDSDQGFAQECLDRVRARAFQDDAHSIAVTKENIMEERRLELALEGKRYFDLIRWSLQRAKEAIDNSGDGSQFDVTFRTETNGWFPIPQSQILLSNGAIEQNPGW</sequence>
<feature type="domain" description="RagB/SusD" evidence="6">
    <location>
        <begin position="284"/>
        <end position="525"/>
    </location>
</feature>
<dbReference type="RefSeq" id="WP_092543861.1">
    <property type="nucleotide sequence ID" value="NZ_FOKV01000007.1"/>
</dbReference>
<dbReference type="Gene3D" id="1.25.40.390">
    <property type="match status" value="1"/>
</dbReference>
<feature type="domain" description="SusD-like N-terminal" evidence="7">
    <location>
        <begin position="86"/>
        <end position="226"/>
    </location>
</feature>
<dbReference type="OrthoDB" id="5694214at2"/>
<dbReference type="AlphaFoldDB" id="A0A1I1L9F4"/>
<organism evidence="8 9">
    <name type="scientific">Zunongwangia mangrovi</name>
    <dbReference type="NCBI Taxonomy" id="1334022"/>
    <lineage>
        <taxon>Bacteria</taxon>
        <taxon>Pseudomonadati</taxon>
        <taxon>Bacteroidota</taxon>
        <taxon>Flavobacteriia</taxon>
        <taxon>Flavobacteriales</taxon>
        <taxon>Flavobacteriaceae</taxon>
        <taxon>Zunongwangia</taxon>
    </lineage>
</organism>
<keyword evidence="9" id="KW-1185">Reference proteome</keyword>
<reference evidence="9" key="1">
    <citation type="submission" date="2016-10" db="EMBL/GenBank/DDBJ databases">
        <authorList>
            <person name="Varghese N."/>
            <person name="Submissions S."/>
        </authorList>
    </citation>
    <scope>NUCLEOTIDE SEQUENCE [LARGE SCALE GENOMIC DNA]</scope>
    <source>
        <strain evidence="9">DSM 24499</strain>
    </source>
</reference>
<evidence type="ECO:0000256" key="1">
    <source>
        <dbReference type="ARBA" id="ARBA00004442"/>
    </source>
</evidence>
<name>A0A1I1L9F4_9FLAO</name>
<dbReference type="InterPro" id="IPR033985">
    <property type="entry name" value="SusD-like_N"/>
</dbReference>
<evidence type="ECO:0000256" key="5">
    <source>
        <dbReference type="ARBA" id="ARBA00023237"/>
    </source>
</evidence>
<evidence type="ECO:0000256" key="3">
    <source>
        <dbReference type="ARBA" id="ARBA00022729"/>
    </source>
</evidence>
<dbReference type="GO" id="GO:0009279">
    <property type="term" value="C:cell outer membrane"/>
    <property type="evidence" value="ECO:0007669"/>
    <property type="project" value="UniProtKB-SubCell"/>
</dbReference>
<accession>A0A1I1L9F4</accession>
<evidence type="ECO:0000313" key="8">
    <source>
        <dbReference type="EMBL" id="SFC69631.1"/>
    </source>
</evidence>
<dbReference type="SUPFAM" id="SSF48452">
    <property type="entry name" value="TPR-like"/>
    <property type="match status" value="1"/>
</dbReference>